<accession>A0A817MB17</accession>
<evidence type="ECO:0000256" key="3">
    <source>
        <dbReference type="ARBA" id="ARBA00023136"/>
    </source>
</evidence>
<proteinExistence type="predicted"/>
<gene>
    <name evidence="7" type="ORF">FME351_LOCUS24943</name>
    <name evidence="6" type="ORF">GRG538_LOCUS4979</name>
    <name evidence="5" type="ORF">TIS948_LOCUS4399</name>
    <name evidence="8" type="ORF">TSG867_LOCUS10022</name>
    <name evidence="9" type="ORF">UJA718_LOCUS20758</name>
</gene>
<keyword evidence="11" id="KW-1185">Reference proteome</keyword>
<feature type="transmembrane region" description="Helical" evidence="4">
    <location>
        <begin position="196"/>
        <end position="217"/>
    </location>
</feature>
<dbReference type="EMBL" id="CAJOBQ010000451">
    <property type="protein sequence ID" value="CAF4358205.1"/>
    <property type="molecule type" value="Genomic_DNA"/>
</dbReference>
<evidence type="ECO:0000256" key="4">
    <source>
        <dbReference type="SAM" id="Phobius"/>
    </source>
</evidence>
<evidence type="ECO:0000313" key="8">
    <source>
        <dbReference type="EMBL" id="CAF4358205.1"/>
    </source>
</evidence>
<dbReference type="Proteomes" id="UP000663873">
    <property type="component" value="Unassembled WGS sequence"/>
</dbReference>
<evidence type="ECO:0000256" key="1">
    <source>
        <dbReference type="ARBA" id="ARBA00022692"/>
    </source>
</evidence>
<dbReference type="EMBL" id="CAJNYU010003300">
    <property type="protein sequence ID" value="CAF3659022.1"/>
    <property type="molecule type" value="Genomic_DNA"/>
</dbReference>
<name>A0A817MB17_9BILA</name>
<dbReference type="EMBL" id="CAJNXB010000477">
    <property type="protein sequence ID" value="CAF3058019.1"/>
    <property type="molecule type" value="Genomic_DNA"/>
</dbReference>
<feature type="transmembrane region" description="Helical" evidence="4">
    <location>
        <begin position="74"/>
        <end position="97"/>
    </location>
</feature>
<reference evidence="5" key="1">
    <citation type="submission" date="2021-02" db="EMBL/GenBank/DDBJ databases">
        <authorList>
            <person name="Nowell W R."/>
        </authorList>
    </citation>
    <scope>NUCLEOTIDE SEQUENCE</scope>
</reference>
<dbReference type="Gene3D" id="1.20.1250.20">
    <property type="entry name" value="MFS general substrate transporter like domains"/>
    <property type="match status" value="2"/>
</dbReference>
<feature type="transmembrane region" description="Helical" evidence="4">
    <location>
        <begin position="104"/>
        <end position="123"/>
    </location>
</feature>
<feature type="transmembrane region" description="Helical" evidence="4">
    <location>
        <begin position="328"/>
        <end position="346"/>
    </location>
</feature>
<dbReference type="OrthoDB" id="413079at2759"/>
<sequence length="452" mass="49941">MHSLSTSAVSLHSYVGSNTNEKKLSKTSDKKVSIIYFLALFYTFLSLGFGSGLIGPTLLKFGEQINSPLDRVVYILFTRSFGFLVGTLASGFLIDAFPLLGRTFLACSLFFMSAATVIIPFMYHIIPMIIVHLMWSLTAGVVDNLSQLLTIRYYAQVNVNPYLQALHGAFGVGAFLSPLIIAPFLQDASPLDQWHYAYWLIGCLQIPNLVWISIYAIRDELCSKKHKEITLENKEATFEDRKLETTIVPDDQTKSSGKKLFLALMTIFILLYVGGESAFGAYIHTYASLHLNFKKDIAAYLNSVFWASFTLSRFCGVVLSIKLSPIQMLMTDLIGCIGSMSLLLILNKSSLILWIGSVLFGLSVGSIYPSAIAFTEKQISLTGRRISILAVGGSAGDAVIPLLIGYMINPKLLGPIGFILILLIVIISASLLYGFTLLYVNFQFKKMKNTEK</sequence>
<dbReference type="EMBL" id="CAJOBP010003921">
    <property type="protein sequence ID" value="CAF4423434.1"/>
    <property type="molecule type" value="Genomic_DNA"/>
</dbReference>
<dbReference type="Pfam" id="PF07690">
    <property type="entry name" value="MFS_1"/>
    <property type="match status" value="1"/>
</dbReference>
<dbReference type="EMBL" id="CAJNYT010000353">
    <property type="protein sequence ID" value="CAF3344956.1"/>
    <property type="molecule type" value="Genomic_DNA"/>
</dbReference>
<feature type="transmembrane region" description="Helical" evidence="4">
    <location>
        <begin position="352"/>
        <end position="374"/>
    </location>
</feature>
<dbReference type="Proteomes" id="UP000663825">
    <property type="component" value="Unassembled WGS sequence"/>
</dbReference>
<evidence type="ECO:0000313" key="7">
    <source>
        <dbReference type="EMBL" id="CAF3659022.1"/>
    </source>
</evidence>
<evidence type="ECO:0000313" key="6">
    <source>
        <dbReference type="EMBL" id="CAF3344956.1"/>
    </source>
</evidence>
<dbReference type="SUPFAM" id="SSF103473">
    <property type="entry name" value="MFS general substrate transporter"/>
    <property type="match status" value="1"/>
</dbReference>
<feature type="transmembrane region" description="Helical" evidence="4">
    <location>
        <begin position="303"/>
        <end position="321"/>
    </location>
</feature>
<dbReference type="PANTHER" id="PTHR23121:SF9">
    <property type="entry name" value="SODIUM-DEPENDENT GLUCOSE TRANSPORTER 1"/>
    <property type="match status" value="1"/>
</dbReference>
<evidence type="ECO:0000256" key="2">
    <source>
        <dbReference type="ARBA" id="ARBA00022989"/>
    </source>
</evidence>
<dbReference type="GO" id="GO:0022857">
    <property type="term" value="F:transmembrane transporter activity"/>
    <property type="evidence" value="ECO:0007669"/>
    <property type="project" value="InterPro"/>
</dbReference>
<evidence type="ECO:0008006" key="12">
    <source>
        <dbReference type="Google" id="ProtNLM"/>
    </source>
</evidence>
<dbReference type="PANTHER" id="PTHR23121">
    <property type="entry name" value="SODIUM-DEPENDENT GLUCOSE TRANSPORTER 1"/>
    <property type="match status" value="1"/>
</dbReference>
<feature type="transmembrane region" description="Helical" evidence="4">
    <location>
        <begin position="386"/>
        <end position="408"/>
    </location>
</feature>
<evidence type="ECO:0000313" key="11">
    <source>
        <dbReference type="Proteomes" id="UP000663873"/>
    </source>
</evidence>
<dbReference type="AlphaFoldDB" id="A0A817MB17"/>
<keyword evidence="3 4" id="KW-0472">Membrane</keyword>
<feature type="transmembrane region" description="Helical" evidence="4">
    <location>
        <begin position="129"/>
        <end position="150"/>
    </location>
</feature>
<feature type="transmembrane region" description="Helical" evidence="4">
    <location>
        <begin position="32"/>
        <end position="54"/>
    </location>
</feature>
<protein>
    <recommendedName>
        <fullName evidence="12">Major facilitator superfamily (MFS) profile domain-containing protein</fullName>
    </recommendedName>
</protein>
<keyword evidence="2 4" id="KW-1133">Transmembrane helix</keyword>
<feature type="transmembrane region" description="Helical" evidence="4">
    <location>
        <begin position="260"/>
        <end position="283"/>
    </location>
</feature>
<feature type="transmembrane region" description="Helical" evidence="4">
    <location>
        <begin position="414"/>
        <end position="442"/>
    </location>
</feature>
<dbReference type="InterPro" id="IPR036259">
    <property type="entry name" value="MFS_trans_sf"/>
</dbReference>
<dbReference type="Proteomes" id="UP000663862">
    <property type="component" value="Unassembled WGS sequence"/>
</dbReference>
<keyword evidence="1 4" id="KW-0812">Transmembrane</keyword>
<feature type="transmembrane region" description="Helical" evidence="4">
    <location>
        <begin position="162"/>
        <end position="184"/>
    </location>
</feature>
<dbReference type="Proteomes" id="UP000663869">
    <property type="component" value="Unassembled WGS sequence"/>
</dbReference>
<dbReference type="Proteomes" id="UP000663872">
    <property type="component" value="Unassembled WGS sequence"/>
</dbReference>
<dbReference type="InterPro" id="IPR011701">
    <property type="entry name" value="MFS"/>
</dbReference>
<comment type="caution">
    <text evidence="5">The sequence shown here is derived from an EMBL/GenBank/DDBJ whole genome shotgun (WGS) entry which is preliminary data.</text>
</comment>
<evidence type="ECO:0000313" key="9">
    <source>
        <dbReference type="EMBL" id="CAF4423434.1"/>
    </source>
</evidence>
<evidence type="ECO:0000313" key="5">
    <source>
        <dbReference type="EMBL" id="CAF3058019.1"/>
    </source>
</evidence>
<organism evidence="5 10">
    <name type="scientific">Rotaria socialis</name>
    <dbReference type="NCBI Taxonomy" id="392032"/>
    <lineage>
        <taxon>Eukaryota</taxon>
        <taxon>Metazoa</taxon>
        <taxon>Spiralia</taxon>
        <taxon>Gnathifera</taxon>
        <taxon>Rotifera</taxon>
        <taxon>Eurotatoria</taxon>
        <taxon>Bdelloidea</taxon>
        <taxon>Philodinida</taxon>
        <taxon>Philodinidae</taxon>
        <taxon>Rotaria</taxon>
    </lineage>
</organism>
<evidence type="ECO:0000313" key="10">
    <source>
        <dbReference type="Proteomes" id="UP000663825"/>
    </source>
</evidence>